<organism evidence="1 2">
    <name type="scientific">Neolewinella aurantiaca</name>
    <dbReference type="NCBI Taxonomy" id="2602767"/>
    <lineage>
        <taxon>Bacteria</taxon>
        <taxon>Pseudomonadati</taxon>
        <taxon>Bacteroidota</taxon>
        <taxon>Saprospiria</taxon>
        <taxon>Saprospirales</taxon>
        <taxon>Lewinellaceae</taxon>
        <taxon>Neolewinella</taxon>
    </lineage>
</organism>
<dbReference type="Proteomes" id="UP000321907">
    <property type="component" value="Unassembled WGS sequence"/>
</dbReference>
<comment type="caution">
    <text evidence="1">The sequence shown here is derived from an EMBL/GenBank/DDBJ whole genome shotgun (WGS) entry which is preliminary data.</text>
</comment>
<dbReference type="AlphaFoldDB" id="A0A5C7FR99"/>
<accession>A0A5C7FR99</accession>
<evidence type="ECO:0000313" key="1">
    <source>
        <dbReference type="EMBL" id="TXF90443.1"/>
    </source>
</evidence>
<dbReference type="OrthoDB" id="1490137at2"/>
<proteinExistence type="predicted"/>
<evidence type="ECO:0000313" key="2">
    <source>
        <dbReference type="Proteomes" id="UP000321907"/>
    </source>
</evidence>
<name>A0A5C7FR99_9BACT</name>
<dbReference type="RefSeq" id="WP_147929924.1">
    <property type="nucleotide sequence ID" value="NZ_VOXD01000007.1"/>
</dbReference>
<evidence type="ECO:0008006" key="3">
    <source>
        <dbReference type="Google" id="ProtNLM"/>
    </source>
</evidence>
<reference evidence="1 2" key="1">
    <citation type="submission" date="2019-08" db="EMBL/GenBank/DDBJ databases">
        <title>Lewinella sp. strain SSH13 Genome sequencing and assembly.</title>
        <authorList>
            <person name="Kim I."/>
        </authorList>
    </citation>
    <scope>NUCLEOTIDE SEQUENCE [LARGE SCALE GENOMIC DNA]</scope>
    <source>
        <strain evidence="1 2">SSH13</strain>
    </source>
</reference>
<keyword evidence="2" id="KW-1185">Reference proteome</keyword>
<protein>
    <recommendedName>
        <fullName evidence="3">Apea-like HEPN domain-containing protein</fullName>
    </recommendedName>
</protein>
<gene>
    <name evidence="1" type="ORF">FUA23_06540</name>
</gene>
<dbReference type="EMBL" id="VOXD01000007">
    <property type="protein sequence ID" value="TXF90443.1"/>
    <property type="molecule type" value="Genomic_DNA"/>
</dbReference>
<sequence length="394" mass="46481">MNYILTTYIHPLENRILLSENRKLFLDNLRTDEEIEELYEIINTSYNNVPEAYSFGDMRFPPEHENKDIITIELTINRFLESLPKSEYVEKFKDKLTQDNSLKNLAQMWVVIRYDADESHSQPSSKLIINTKFLVDEESDTKELNWFDGTHIRFKKFEEAYHYSSFLSHLIVPDQDDDYYGDLIVPYEQDFNQLNHINRELNRNIVFFCLSLPRDNSEHSPPWKYQLSISLNNIIDWANQIEPILNDEYDTIMYIGSLLANVNSKINDDKQKLVSLVGVIELLLTHNPNFNRFNVEDSISKQFKLKTSILLYKNDDSIDLIETKKLLTTIYNQRSNIAHGNFKAIKKYIKSLGKYDDGDEKGFDVLVGKVYEILRVVLKEYIKDPKYIHFLKDN</sequence>